<gene>
    <name evidence="5" type="ordered locus">HRM2_11200</name>
</gene>
<accession>C0QLE6</accession>
<dbReference type="SUPFAM" id="SSF52540">
    <property type="entry name" value="P-loop containing nucleoside triphosphate hydrolases"/>
    <property type="match status" value="1"/>
</dbReference>
<keyword evidence="3" id="KW-0067">ATP-binding</keyword>
<dbReference type="STRING" id="177437.HRM2_11200"/>
<dbReference type="InterPro" id="IPR004482">
    <property type="entry name" value="Mg_chelat-rel"/>
</dbReference>
<dbReference type="PROSITE" id="PS50051">
    <property type="entry name" value="MCM_2"/>
    <property type="match status" value="1"/>
</dbReference>
<comment type="similarity">
    <text evidence="1">Belongs to the Mg-chelatase subunits D/I family. ComM subfamily.</text>
</comment>
<dbReference type="EMBL" id="CP001087">
    <property type="protein sequence ID" value="ACN14232.1"/>
    <property type="molecule type" value="Genomic_DNA"/>
</dbReference>
<dbReference type="InterPro" id="IPR001208">
    <property type="entry name" value="MCM_dom"/>
</dbReference>
<dbReference type="InterPro" id="IPR027417">
    <property type="entry name" value="P-loop_NTPase"/>
</dbReference>
<dbReference type="Gene3D" id="3.30.230.10">
    <property type="match status" value="1"/>
</dbReference>
<dbReference type="InterPro" id="IPR045006">
    <property type="entry name" value="CHLI-like"/>
</dbReference>
<dbReference type="RefSeq" id="WP_015903021.1">
    <property type="nucleotide sequence ID" value="NC_012108.1"/>
</dbReference>
<reference evidence="5 6" key="1">
    <citation type="journal article" date="2009" name="Environ. Microbiol.">
        <title>Genome sequence of Desulfobacterium autotrophicum HRM2, a marine sulfate reducer oxidizing organic carbon completely to carbon dioxide.</title>
        <authorList>
            <person name="Strittmatter A.W."/>
            <person name="Liesegang H."/>
            <person name="Rabus R."/>
            <person name="Decker I."/>
            <person name="Amann J."/>
            <person name="Andres S."/>
            <person name="Henne A."/>
            <person name="Fricke W.F."/>
            <person name="Martinez-Arias R."/>
            <person name="Bartels D."/>
            <person name="Goesmann A."/>
            <person name="Krause L."/>
            <person name="Puehler A."/>
            <person name="Klenk H.P."/>
            <person name="Richter M."/>
            <person name="Schuler M."/>
            <person name="Gloeckner F.O."/>
            <person name="Meyerdierks A."/>
            <person name="Gottschalk G."/>
            <person name="Amann R."/>
        </authorList>
    </citation>
    <scope>NUCLEOTIDE SEQUENCE [LARGE SCALE GENOMIC DNA]</scope>
    <source>
        <strain evidence="6">ATCC 43914 / DSM 3382 / HRM2</strain>
    </source>
</reference>
<dbReference type="InterPro" id="IPR025158">
    <property type="entry name" value="Mg_chelat-rel_C"/>
</dbReference>
<organism evidence="5 6">
    <name type="scientific">Desulforapulum autotrophicum (strain ATCC 43914 / DSM 3382 / VKM B-1955 / HRM2)</name>
    <name type="common">Desulfobacterium autotrophicum</name>
    <dbReference type="NCBI Taxonomy" id="177437"/>
    <lineage>
        <taxon>Bacteria</taxon>
        <taxon>Pseudomonadati</taxon>
        <taxon>Thermodesulfobacteriota</taxon>
        <taxon>Desulfobacteria</taxon>
        <taxon>Desulfobacterales</taxon>
        <taxon>Desulfobacteraceae</taxon>
        <taxon>Desulforapulum</taxon>
    </lineage>
</organism>
<proteinExistence type="inferred from homology"/>
<dbReference type="KEGG" id="dat:HRM2_11200"/>
<evidence type="ECO:0000313" key="5">
    <source>
        <dbReference type="EMBL" id="ACN14232.1"/>
    </source>
</evidence>
<protein>
    <submittedName>
        <fullName evidence="5">Mg chelatase-related protein</fullName>
    </submittedName>
</protein>
<dbReference type="NCBIfam" id="TIGR00368">
    <property type="entry name" value="YifB family Mg chelatase-like AAA ATPase"/>
    <property type="match status" value="1"/>
</dbReference>
<feature type="domain" description="MCM C-terminal AAA(+) ATPase" evidence="4">
    <location>
        <begin position="291"/>
        <end position="388"/>
    </location>
</feature>
<dbReference type="GO" id="GO:0003677">
    <property type="term" value="F:DNA binding"/>
    <property type="evidence" value="ECO:0007669"/>
    <property type="project" value="InterPro"/>
</dbReference>
<dbReference type="OrthoDB" id="9813147at2"/>
<dbReference type="AlphaFoldDB" id="C0QLE6"/>
<evidence type="ECO:0000313" key="6">
    <source>
        <dbReference type="Proteomes" id="UP000000442"/>
    </source>
</evidence>
<evidence type="ECO:0000256" key="2">
    <source>
        <dbReference type="ARBA" id="ARBA00022741"/>
    </source>
</evidence>
<evidence type="ECO:0000256" key="1">
    <source>
        <dbReference type="ARBA" id="ARBA00006354"/>
    </source>
</evidence>
<dbReference type="Pfam" id="PF01078">
    <property type="entry name" value="Mg_chelatase"/>
    <property type="match status" value="1"/>
</dbReference>
<dbReference type="HOGENOM" id="CLU_026145_1_0_7"/>
<keyword evidence="6" id="KW-1185">Reference proteome</keyword>
<dbReference type="Proteomes" id="UP000000442">
    <property type="component" value="Chromosome"/>
</dbReference>
<dbReference type="InterPro" id="IPR014721">
    <property type="entry name" value="Ribsml_uS5_D2-typ_fold_subgr"/>
</dbReference>
<evidence type="ECO:0000259" key="4">
    <source>
        <dbReference type="PROSITE" id="PS50051"/>
    </source>
</evidence>
<dbReference type="eggNOG" id="COG0606">
    <property type="taxonomic scope" value="Bacteria"/>
</dbReference>
<dbReference type="InterPro" id="IPR000523">
    <property type="entry name" value="Mg_chelatse_chII-like_cat_dom"/>
</dbReference>
<dbReference type="Gene3D" id="3.40.50.300">
    <property type="entry name" value="P-loop containing nucleotide triphosphate hydrolases"/>
    <property type="match status" value="1"/>
</dbReference>
<name>C0QLE6_DESAH</name>
<dbReference type="InterPro" id="IPR003593">
    <property type="entry name" value="AAA+_ATPase"/>
</dbReference>
<evidence type="ECO:0000256" key="3">
    <source>
        <dbReference type="ARBA" id="ARBA00022840"/>
    </source>
</evidence>
<keyword evidence="2" id="KW-0547">Nucleotide-binding</keyword>
<dbReference type="Pfam" id="PF13541">
    <property type="entry name" value="ChlI"/>
    <property type="match status" value="1"/>
</dbReference>
<dbReference type="PANTHER" id="PTHR32039:SF7">
    <property type="entry name" value="COMPETENCE PROTEIN COMM"/>
    <property type="match status" value="1"/>
</dbReference>
<dbReference type="Pfam" id="PF13335">
    <property type="entry name" value="Mg_chelatase_C"/>
    <property type="match status" value="1"/>
</dbReference>
<dbReference type="InterPro" id="IPR020568">
    <property type="entry name" value="Ribosomal_Su5_D2-typ_SF"/>
</dbReference>
<dbReference type="SMART" id="SM00382">
    <property type="entry name" value="AAA"/>
    <property type="match status" value="1"/>
</dbReference>
<dbReference type="PRINTS" id="PR01657">
    <property type="entry name" value="MCMFAMILY"/>
</dbReference>
<dbReference type="SUPFAM" id="SSF54211">
    <property type="entry name" value="Ribosomal protein S5 domain 2-like"/>
    <property type="match status" value="1"/>
</dbReference>
<sequence length="518" mass="55847">MLSRVKSAAVAGIDAYIVDVEVDISFGLPMFNMVGMPETAVRESRERVKSAVKNSGYKFPVDRIVVNLAPAAIKKEGTSLDLPVAMGILSASGVVPLEKCSQFLMVGELSLDGRVKPVPGVLSAALAAKDNGFAGVIVPFANRAEAAIVKDIKVIPARSLSEVVEFISGRAIIDPVTTDFLSLTGECSDRETDFCEVMGQSHAKRALEIAAAGGHNLCMTGPPGSGKTMLAKRLSTILPPLTFDEALETTQIYSVVGLLGPGRPFMSKRPFRSPHHTISDAGLVGGGRVPEPGEVSLAHNGVLFMDEFPEFKRNVLEALRQPMEDGVVTICRASSRVSYPASFMLVAAMNPCPCGYHGDGIKPCTCSDGEIQRYRRRISGPLLDRIDIHVDVPRVPFKELTGSTRPEGSASVRERVERARENQVKRFQAAPIHCNAQMGATQIRQFASLDKAAVALLARAVDTFGMSARGHGRVVKIARTIADIEDEPLILHRHIAEAIQYRSIDRKDPLGSYNPGQN</sequence>
<dbReference type="PANTHER" id="PTHR32039">
    <property type="entry name" value="MAGNESIUM-CHELATASE SUBUNIT CHLI"/>
    <property type="match status" value="1"/>
</dbReference>
<dbReference type="GO" id="GO:0005524">
    <property type="term" value="F:ATP binding"/>
    <property type="evidence" value="ECO:0007669"/>
    <property type="project" value="UniProtKB-KW"/>
</dbReference>